<evidence type="ECO:0008006" key="4">
    <source>
        <dbReference type="Google" id="ProtNLM"/>
    </source>
</evidence>
<evidence type="ECO:0000313" key="2">
    <source>
        <dbReference type="EMBL" id="PRY44033.1"/>
    </source>
</evidence>
<dbReference type="Proteomes" id="UP000238375">
    <property type="component" value="Unassembled WGS sequence"/>
</dbReference>
<evidence type="ECO:0000313" key="3">
    <source>
        <dbReference type="Proteomes" id="UP000238375"/>
    </source>
</evidence>
<dbReference type="AlphaFoldDB" id="A0A2T0TEE0"/>
<reference evidence="2 3" key="1">
    <citation type="submission" date="2018-03" db="EMBL/GenBank/DDBJ databases">
        <title>Genomic Encyclopedia of Archaeal and Bacterial Type Strains, Phase II (KMG-II): from individual species to whole genera.</title>
        <authorList>
            <person name="Goeker M."/>
        </authorList>
    </citation>
    <scope>NUCLEOTIDE SEQUENCE [LARGE SCALE GENOMIC DNA]</scope>
    <source>
        <strain evidence="2 3">DSM 28354</strain>
    </source>
</reference>
<dbReference type="PROSITE" id="PS51257">
    <property type="entry name" value="PROKAR_LIPOPROTEIN"/>
    <property type="match status" value="1"/>
</dbReference>
<dbReference type="EMBL" id="PVTE01000003">
    <property type="protein sequence ID" value="PRY44033.1"/>
    <property type="molecule type" value="Genomic_DNA"/>
</dbReference>
<sequence length="186" mass="21424">MYLCMKSTLSLTVLLLLTGCTSRAITNIERTVTESRPNNRPLRFKKQIVRESKFRKAFFETLKAKYQIDVESRQDTLILVEYFDNICVNCNFSAVSILVGDTAYEIERVDYNTQFVRDSVKVSKVNYKTRGHLIGDGLWKLLSNKTQPNPFNPKLYSSHCLDGANANITWILPKLVCYSVHVNCIW</sequence>
<evidence type="ECO:0000256" key="1">
    <source>
        <dbReference type="SAM" id="SignalP"/>
    </source>
</evidence>
<accession>A0A2T0TEE0</accession>
<comment type="caution">
    <text evidence="2">The sequence shown here is derived from an EMBL/GenBank/DDBJ whole genome shotgun (WGS) entry which is preliminary data.</text>
</comment>
<protein>
    <recommendedName>
        <fullName evidence="4">Lipoprotein</fullName>
    </recommendedName>
</protein>
<keyword evidence="3" id="KW-1185">Reference proteome</keyword>
<feature type="signal peptide" evidence="1">
    <location>
        <begin position="1"/>
        <end position="24"/>
    </location>
</feature>
<organism evidence="2 3">
    <name type="scientific">Spirosoma oryzae</name>
    <dbReference type="NCBI Taxonomy" id="1469603"/>
    <lineage>
        <taxon>Bacteria</taxon>
        <taxon>Pseudomonadati</taxon>
        <taxon>Bacteroidota</taxon>
        <taxon>Cytophagia</taxon>
        <taxon>Cytophagales</taxon>
        <taxon>Cytophagaceae</taxon>
        <taxon>Spirosoma</taxon>
    </lineage>
</organism>
<name>A0A2T0TEE0_9BACT</name>
<feature type="chain" id="PRO_5015566195" description="Lipoprotein" evidence="1">
    <location>
        <begin position="25"/>
        <end position="186"/>
    </location>
</feature>
<gene>
    <name evidence="2" type="ORF">CLV58_1032</name>
</gene>
<proteinExistence type="predicted"/>
<keyword evidence="1" id="KW-0732">Signal</keyword>